<feature type="coiled-coil region" evidence="1">
    <location>
        <begin position="177"/>
        <end position="211"/>
    </location>
</feature>
<dbReference type="AlphaFoldDB" id="A0AA86QMA4"/>
<proteinExistence type="predicted"/>
<keyword evidence="1" id="KW-0175">Coiled coil</keyword>
<accession>A0AA86QMA4</accession>
<reference evidence="4 5" key="2">
    <citation type="submission" date="2024-07" db="EMBL/GenBank/DDBJ databases">
        <authorList>
            <person name="Akdeniz Z."/>
        </authorList>
    </citation>
    <scope>NUCLEOTIDE SEQUENCE [LARGE SCALE GENOMIC DNA]</scope>
</reference>
<evidence type="ECO:0000256" key="1">
    <source>
        <dbReference type="SAM" id="Coils"/>
    </source>
</evidence>
<protein>
    <submittedName>
        <fullName evidence="4">Hypothetical_protein</fullName>
    </submittedName>
</protein>
<dbReference type="EMBL" id="CATOUU010000916">
    <property type="protein sequence ID" value="CAI9959167.1"/>
    <property type="molecule type" value="Genomic_DNA"/>
</dbReference>
<keyword evidence="5" id="KW-1185">Reference proteome</keyword>
<evidence type="ECO:0000313" key="3">
    <source>
        <dbReference type="EMBL" id="CAI9959167.1"/>
    </source>
</evidence>
<reference evidence="3" key="1">
    <citation type="submission" date="2023-06" db="EMBL/GenBank/DDBJ databases">
        <authorList>
            <person name="Kurt Z."/>
        </authorList>
    </citation>
    <scope>NUCLEOTIDE SEQUENCE</scope>
</reference>
<organism evidence="3">
    <name type="scientific">Hexamita inflata</name>
    <dbReference type="NCBI Taxonomy" id="28002"/>
    <lineage>
        <taxon>Eukaryota</taxon>
        <taxon>Metamonada</taxon>
        <taxon>Diplomonadida</taxon>
        <taxon>Hexamitidae</taxon>
        <taxon>Hexamitinae</taxon>
        <taxon>Hexamita</taxon>
    </lineage>
</organism>
<feature type="coiled-coil region" evidence="1">
    <location>
        <begin position="20"/>
        <end position="149"/>
    </location>
</feature>
<dbReference type="EMBL" id="CAXDID020000112">
    <property type="protein sequence ID" value="CAL6029754.1"/>
    <property type="molecule type" value="Genomic_DNA"/>
</dbReference>
<gene>
    <name evidence="4" type="ORF">HINF_LOCUS32631</name>
    <name evidence="3" type="ORF">HINF_LOCUS46812</name>
</gene>
<feature type="compositionally biased region" description="Polar residues" evidence="2">
    <location>
        <begin position="261"/>
        <end position="274"/>
    </location>
</feature>
<evidence type="ECO:0000313" key="4">
    <source>
        <dbReference type="EMBL" id="CAL6029754.1"/>
    </source>
</evidence>
<evidence type="ECO:0000313" key="5">
    <source>
        <dbReference type="Proteomes" id="UP001642409"/>
    </source>
</evidence>
<evidence type="ECO:0000256" key="2">
    <source>
        <dbReference type="SAM" id="MobiDB-lite"/>
    </source>
</evidence>
<sequence>MQLADSLSNDNLIMQLKISLQNSLQRQNEYLMQIQNLQQKNIQKAKQSKNDLYAQEVERSTALQNELNMSKDQCDQLRLQLEQVLIQNSTLQKVNIQSKQVEVEYSQLMGKYEDLEIENNRLKTQISLNNTNQQQISNAQNQLNTLIRSHDQKHENQEINEAVSSISKYFTFFKNQITQIANANEQKRSEINQMQLKINDLQTQITKMEFSYQNEVLDIADLLFIKCKSMLTDEGQHETLDKVLSNLSSFLVQIQAQKINARGSNQKQTPSNSLKYKLDKK</sequence>
<name>A0AA86QMA4_9EUKA</name>
<dbReference type="Proteomes" id="UP001642409">
    <property type="component" value="Unassembled WGS sequence"/>
</dbReference>
<feature type="region of interest" description="Disordered" evidence="2">
    <location>
        <begin position="261"/>
        <end position="281"/>
    </location>
</feature>
<comment type="caution">
    <text evidence="3">The sequence shown here is derived from an EMBL/GenBank/DDBJ whole genome shotgun (WGS) entry which is preliminary data.</text>
</comment>